<evidence type="ECO:0000313" key="6">
    <source>
        <dbReference type="EMBL" id="MEB3344755.1"/>
    </source>
</evidence>
<organism evidence="6 7">
    <name type="scientific">Aquimarina gracilis</name>
    <dbReference type="NCBI Taxonomy" id="874422"/>
    <lineage>
        <taxon>Bacteria</taxon>
        <taxon>Pseudomonadati</taxon>
        <taxon>Bacteroidota</taxon>
        <taxon>Flavobacteriia</taxon>
        <taxon>Flavobacteriales</taxon>
        <taxon>Flavobacteriaceae</taxon>
        <taxon>Aquimarina</taxon>
    </lineage>
</organism>
<dbReference type="SUPFAM" id="SSF52218">
    <property type="entry name" value="Flavoproteins"/>
    <property type="match status" value="1"/>
</dbReference>
<dbReference type="RefSeq" id="WP_324178793.1">
    <property type="nucleotide sequence ID" value="NZ_BAABAW010000003.1"/>
</dbReference>
<evidence type="ECO:0000256" key="1">
    <source>
        <dbReference type="ARBA" id="ARBA00001974"/>
    </source>
</evidence>
<dbReference type="Proteomes" id="UP001327027">
    <property type="component" value="Unassembled WGS sequence"/>
</dbReference>
<accession>A0ABU5ZRR2</accession>
<reference evidence="6 7" key="1">
    <citation type="journal article" date="2013" name="Int. J. Syst. Evol. Microbiol.">
        <title>Aquimarina gracilis sp. nov., isolated from the gut microflora of a mussel, Mytilus coruscus, and emended description of Aquimarina spongiae.</title>
        <authorList>
            <person name="Park S.C."/>
            <person name="Choe H.N."/>
            <person name="Baik K.S."/>
            <person name="Seong C.N."/>
        </authorList>
    </citation>
    <scope>NUCLEOTIDE SEQUENCE [LARGE SCALE GENOMIC DNA]</scope>
    <source>
        <strain evidence="6 7">PSC32</strain>
    </source>
</reference>
<evidence type="ECO:0000313" key="7">
    <source>
        <dbReference type="Proteomes" id="UP001327027"/>
    </source>
</evidence>
<dbReference type="InterPro" id="IPR029039">
    <property type="entry name" value="Flavoprotein-like_sf"/>
</dbReference>
<dbReference type="EMBL" id="JAYKLX010000002">
    <property type="protein sequence ID" value="MEB3344755.1"/>
    <property type="molecule type" value="Genomic_DNA"/>
</dbReference>
<dbReference type="Pfam" id="PF02525">
    <property type="entry name" value="Flavodoxin_2"/>
    <property type="match status" value="1"/>
</dbReference>
<sequence length="188" mass="21975">MKVLLVNGHEKVSHAKGELNNAFFTVAKNALVEHDHEIRCEIVDEDYDVEEVISKILWADVIVYQTPVFWFNIPGKFKKFIDDVFSAGRLRFLIPYSENMEYGARGSLTSKKYMLSTTWNTPESTFENANAFLMKNKTVDDVFLPFHLSNRYFGMQQLPSFGTFDIYHNPTIEEDLKKYKEHIIQYVK</sequence>
<protein>
    <submittedName>
        <fullName evidence="6">NAD(P)H-dependent oxidoreductase</fullName>
        <ecNumber evidence="6">1.-.-.-</ecNumber>
    </submittedName>
</protein>
<dbReference type="InterPro" id="IPR003680">
    <property type="entry name" value="Flavodoxin_fold"/>
</dbReference>
<gene>
    <name evidence="6" type="ORF">U6A24_04755</name>
</gene>
<dbReference type="Gene3D" id="3.40.50.360">
    <property type="match status" value="1"/>
</dbReference>
<keyword evidence="3" id="KW-0274">FAD</keyword>
<dbReference type="EC" id="1.-.-.-" evidence="6"/>
<keyword evidence="6" id="KW-0560">Oxidoreductase</keyword>
<feature type="domain" description="Flavodoxin-like fold" evidence="5">
    <location>
        <begin position="1"/>
        <end position="185"/>
    </location>
</feature>
<dbReference type="GO" id="GO:0016491">
    <property type="term" value="F:oxidoreductase activity"/>
    <property type="evidence" value="ECO:0007669"/>
    <property type="project" value="UniProtKB-KW"/>
</dbReference>
<dbReference type="PANTHER" id="PTHR46305:SF3">
    <property type="entry name" value="NADPH:QUINONE OXIDOREDUCTASE MDAB"/>
    <property type="match status" value="1"/>
</dbReference>
<comment type="similarity">
    <text evidence="4">Belongs to the oxidoreductase MdaB family.</text>
</comment>
<proteinExistence type="inferred from homology"/>
<comment type="caution">
    <text evidence="6">The sequence shown here is derived from an EMBL/GenBank/DDBJ whole genome shotgun (WGS) entry which is preliminary data.</text>
</comment>
<keyword evidence="7" id="KW-1185">Reference proteome</keyword>
<evidence type="ECO:0000256" key="4">
    <source>
        <dbReference type="ARBA" id="ARBA00037981"/>
    </source>
</evidence>
<evidence type="ECO:0000256" key="2">
    <source>
        <dbReference type="ARBA" id="ARBA00022630"/>
    </source>
</evidence>
<evidence type="ECO:0000256" key="3">
    <source>
        <dbReference type="ARBA" id="ARBA00022827"/>
    </source>
</evidence>
<dbReference type="PANTHER" id="PTHR46305">
    <property type="match status" value="1"/>
</dbReference>
<keyword evidence="2" id="KW-0285">Flavoprotein</keyword>
<comment type="cofactor">
    <cofactor evidence="1">
        <name>FAD</name>
        <dbReference type="ChEBI" id="CHEBI:57692"/>
    </cofactor>
</comment>
<evidence type="ECO:0000259" key="5">
    <source>
        <dbReference type="Pfam" id="PF02525"/>
    </source>
</evidence>
<dbReference type="InterPro" id="IPR052397">
    <property type="entry name" value="NADPH-QR_MdaB"/>
</dbReference>
<name>A0ABU5ZRR2_9FLAO</name>